<dbReference type="EMBL" id="WUUT01000003">
    <property type="protein sequence ID" value="MXR51683.1"/>
    <property type="molecule type" value="Genomic_DNA"/>
</dbReference>
<accession>A0A6B0T7V2</accession>
<evidence type="ECO:0000313" key="3">
    <source>
        <dbReference type="Proteomes" id="UP000466535"/>
    </source>
</evidence>
<dbReference type="RefSeq" id="WP_159763826.1">
    <property type="nucleotide sequence ID" value="NZ_WUUT01000003.1"/>
</dbReference>
<proteinExistence type="predicted"/>
<reference evidence="2 3" key="1">
    <citation type="submission" date="2019-12" db="EMBL/GenBank/DDBJ databases">
        <title>Isolation and characterization of three novel carbon monoxide-oxidizing members of Halobacteria from salione crusts and soils.</title>
        <authorList>
            <person name="Myers M.R."/>
            <person name="King G.M."/>
        </authorList>
    </citation>
    <scope>NUCLEOTIDE SEQUENCE [LARGE SCALE GENOMIC DNA]</scope>
    <source>
        <strain evidence="2 3">WSH3</strain>
    </source>
</reference>
<gene>
    <name evidence="2" type="ORF">GRX03_08715</name>
</gene>
<dbReference type="OrthoDB" id="326898at2157"/>
<organism evidence="2 3">
    <name type="scientific">Halovenus carboxidivorans</name>
    <dbReference type="NCBI Taxonomy" id="2692199"/>
    <lineage>
        <taxon>Archaea</taxon>
        <taxon>Methanobacteriati</taxon>
        <taxon>Methanobacteriota</taxon>
        <taxon>Stenosarchaea group</taxon>
        <taxon>Halobacteria</taxon>
        <taxon>Halobacteriales</taxon>
        <taxon>Haloarculaceae</taxon>
        <taxon>Halovenus</taxon>
    </lineage>
</organism>
<dbReference type="Proteomes" id="UP000466535">
    <property type="component" value="Unassembled WGS sequence"/>
</dbReference>
<protein>
    <submittedName>
        <fullName evidence="2">Uncharacterized protein</fullName>
    </submittedName>
</protein>
<evidence type="ECO:0000256" key="1">
    <source>
        <dbReference type="SAM" id="MobiDB-lite"/>
    </source>
</evidence>
<dbReference type="AlphaFoldDB" id="A0A6B0T7V2"/>
<name>A0A6B0T7V2_9EURY</name>
<evidence type="ECO:0000313" key="2">
    <source>
        <dbReference type="EMBL" id="MXR51683.1"/>
    </source>
</evidence>
<feature type="compositionally biased region" description="Pro residues" evidence="1">
    <location>
        <begin position="9"/>
        <end position="18"/>
    </location>
</feature>
<comment type="caution">
    <text evidence="2">The sequence shown here is derived from an EMBL/GenBank/DDBJ whole genome shotgun (WGS) entry which is preliminary data.</text>
</comment>
<keyword evidence="3" id="KW-1185">Reference proteome</keyword>
<feature type="region of interest" description="Disordered" evidence="1">
    <location>
        <begin position="1"/>
        <end position="20"/>
    </location>
</feature>
<sequence>MAVDSSADVPPPSTPPTPERLLSEFEAFEEALAADRTIAVAGEPYAGRGALLSHAADALGAERVRLDPTDPGRIRAEIGGGPLVVDDCQQLYTRRIGGFDLLRDVLTALSDADHAVVTGWNDRAWAYLDQVESVGEVFAESFSIRQFSPDELEAYVRDRREVPEIEGDNLGDSIVSTDDRTWRGISVPSLDFGVLNDQIWPTPEPTKSFFSRLCALSRGNPGVALAVFDRASRDGVSPSDLETPAVDLDETGDFLLRLLLAGERSDSEILADRVGERYGRLLGRLDRAGITSRDGDSVILTPVGVPTAVERTERRRIL</sequence>